<name>A0A1M6KZA1_9CLOT</name>
<gene>
    <name evidence="2" type="ORF">SAMN05444401_3551</name>
</gene>
<feature type="coiled-coil region" evidence="1">
    <location>
        <begin position="23"/>
        <end position="50"/>
    </location>
</feature>
<dbReference type="AlphaFoldDB" id="A0A1M6KZA1"/>
<evidence type="ECO:0000313" key="3">
    <source>
        <dbReference type="Proteomes" id="UP000184080"/>
    </source>
</evidence>
<reference evidence="2 3" key="1">
    <citation type="submission" date="2016-11" db="EMBL/GenBank/DDBJ databases">
        <authorList>
            <person name="Jaros S."/>
            <person name="Januszkiewicz K."/>
            <person name="Wedrychowicz H."/>
        </authorList>
    </citation>
    <scope>NUCLEOTIDE SEQUENCE [LARGE SCALE GENOMIC DNA]</scope>
    <source>
        <strain evidence="2 3">DSM 21864</strain>
    </source>
</reference>
<evidence type="ECO:0000313" key="2">
    <source>
        <dbReference type="EMBL" id="SHJ64323.1"/>
    </source>
</evidence>
<protein>
    <submittedName>
        <fullName evidence="2">Uncharacterized protein</fullName>
    </submittedName>
</protein>
<evidence type="ECO:0000256" key="1">
    <source>
        <dbReference type="SAM" id="Coils"/>
    </source>
</evidence>
<dbReference type="Proteomes" id="UP000184080">
    <property type="component" value="Unassembled WGS sequence"/>
</dbReference>
<dbReference type="STRING" id="1121298.SAMN05444401_3551"/>
<sequence>MDEPTVTISLSEYNRLRDESDMKRLLLDKITFYENRLMDLERRMYQLEHKS</sequence>
<dbReference type="EMBL" id="FQZO01000006">
    <property type="protein sequence ID" value="SHJ64323.1"/>
    <property type="molecule type" value="Genomic_DNA"/>
</dbReference>
<keyword evidence="1" id="KW-0175">Coiled coil</keyword>
<organism evidence="2 3">
    <name type="scientific">Clostridium amylolyticum</name>
    <dbReference type="NCBI Taxonomy" id="1121298"/>
    <lineage>
        <taxon>Bacteria</taxon>
        <taxon>Bacillati</taxon>
        <taxon>Bacillota</taxon>
        <taxon>Clostridia</taxon>
        <taxon>Eubacteriales</taxon>
        <taxon>Clostridiaceae</taxon>
        <taxon>Clostridium</taxon>
    </lineage>
</organism>
<accession>A0A1M6KZA1</accession>
<keyword evidence="3" id="KW-1185">Reference proteome</keyword>
<dbReference type="RefSeq" id="WP_178140736.1">
    <property type="nucleotide sequence ID" value="NZ_FQZO01000006.1"/>
</dbReference>
<proteinExistence type="predicted"/>